<keyword evidence="1" id="KW-0472">Membrane</keyword>
<keyword evidence="1" id="KW-1133">Transmembrane helix</keyword>
<evidence type="ECO:0000313" key="2">
    <source>
        <dbReference type="EMBL" id="EIM28227.1"/>
    </source>
</evidence>
<dbReference type="HOGENOM" id="CLU_3365881_0_0_5"/>
<dbReference type="EMBL" id="JH660645">
    <property type="protein sequence ID" value="EIM28227.1"/>
    <property type="molecule type" value="Genomic_DNA"/>
</dbReference>
<keyword evidence="1" id="KW-0812">Transmembrane</keyword>
<dbReference type="PATRIC" id="fig|864069.3.peg.5178"/>
<reference evidence="2 3" key="1">
    <citation type="submission" date="2012-02" db="EMBL/GenBank/DDBJ databases">
        <title>Improved High-Quality Draft sequence of Microvirga sp. WSM3557.</title>
        <authorList>
            <consortium name="US DOE Joint Genome Institute"/>
            <person name="Lucas S."/>
            <person name="Han J."/>
            <person name="Lapidus A."/>
            <person name="Cheng J.-F."/>
            <person name="Goodwin L."/>
            <person name="Pitluck S."/>
            <person name="Peters L."/>
            <person name="Zhang X."/>
            <person name="Detter J.C."/>
            <person name="Han C."/>
            <person name="Tapia R."/>
            <person name="Land M."/>
            <person name="Hauser L."/>
            <person name="Kyrpides N."/>
            <person name="Ivanova N."/>
            <person name="Pagani I."/>
            <person name="Brau L."/>
            <person name="Yates R."/>
            <person name="O'Hara G."/>
            <person name="Rui T."/>
            <person name="Howieson J."/>
            <person name="Reeve W."/>
            <person name="Woyke T."/>
        </authorList>
    </citation>
    <scope>NUCLEOTIDE SEQUENCE [LARGE SCALE GENOMIC DNA]</scope>
    <source>
        <strain evidence="2 3">WSM3557</strain>
    </source>
</reference>
<protein>
    <submittedName>
        <fullName evidence="2">Uncharacterized protein</fullName>
    </submittedName>
</protein>
<organism evidence="2 3">
    <name type="scientific">Microvirga lotononidis</name>
    <dbReference type="NCBI Taxonomy" id="864069"/>
    <lineage>
        <taxon>Bacteria</taxon>
        <taxon>Pseudomonadati</taxon>
        <taxon>Pseudomonadota</taxon>
        <taxon>Alphaproteobacteria</taxon>
        <taxon>Hyphomicrobiales</taxon>
        <taxon>Methylobacteriaceae</taxon>
        <taxon>Microvirga</taxon>
    </lineage>
</organism>
<evidence type="ECO:0000313" key="3">
    <source>
        <dbReference type="Proteomes" id="UP000003947"/>
    </source>
</evidence>
<sequence length="35" mass="3707" precursor="true">MDADDTRSLWVALLAALGLSFLALLLAAYLSLALD</sequence>
<feature type="transmembrane region" description="Helical" evidence="1">
    <location>
        <begin position="9"/>
        <end position="32"/>
    </location>
</feature>
<name>I4YW85_9HYPH</name>
<dbReference type="Proteomes" id="UP000003947">
    <property type="component" value="Unassembled WGS sequence"/>
</dbReference>
<keyword evidence="3" id="KW-1185">Reference proteome</keyword>
<evidence type="ECO:0000256" key="1">
    <source>
        <dbReference type="SAM" id="Phobius"/>
    </source>
</evidence>
<dbReference type="STRING" id="864069.MicloDRAFT_00048050"/>
<dbReference type="AlphaFoldDB" id="I4YW85"/>
<gene>
    <name evidence="2" type="ORF">MicloDRAFT_00048050</name>
</gene>
<accession>I4YW85</accession>
<proteinExistence type="predicted"/>